<sequence length="111" mass="12290">MSNKAGSGRYQNGAARRKCKARHIAAEGPIPICPLCGKPIDLTLKTPHPLSCELDEIIPYSRGGSPTSYDNTQLTHRICNQRKSNKIIANTTGHQNTKKQPQNTIPISRQW</sequence>
<dbReference type="GO" id="GO:0003676">
    <property type="term" value="F:nucleic acid binding"/>
    <property type="evidence" value="ECO:0007669"/>
    <property type="project" value="InterPro"/>
</dbReference>
<name>A0A6A2SBU3_BIFLN</name>
<reference evidence="5 6" key="1">
    <citation type="journal article" date="2019" name="Nat. Med.">
        <title>A library of human gut bacterial isolates paired with longitudinal multiomics data enables mechanistic microbiome research.</title>
        <authorList>
            <person name="Poyet M."/>
            <person name="Groussin M."/>
            <person name="Gibbons S.M."/>
            <person name="Avila-Pacheco J."/>
            <person name="Jiang X."/>
            <person name="Kearney S.M."/>
            <person name="Perrotta A.R."/>
            <person name="Berdy B."/>
            <person name="Zhao S."/>
            <person name="Lieberman T.D."/>
            <person name="Swanson P.K."/>
            <person name="Smith M."/>
            <person name="Roesemann S."/>
            <person name="Alexander J.E."/>
            <person name="Rich S.A."/>
            <person name="Livny J."/>
            <person name="Vlamakis H."/>
            <person name="Clish C."/>
            <person name="Bullock K."/>
            <person name="Deik A."/>
            <person name="Scott J."/>
            <person name="Pierce K.A."/>
            <person name="Xavier R.J."/>
            <person name="Alm E.J."/>
        </authorList>
    </citation>
    <scope>NUCLEOTIDE SEQUENCE [LARGE SCALE GENOMIC DNA]</scope>
    <source>
        <strain evidence="4 5">BIOML-A166</strain>
        <strain evidence="3 6">BIOML-A320</strain>
    </source>
</reference>
<accession>A0A6A2SBU3</accession>
<dbReference type="AlphaFoldDB" id="A0A6A2SBU3"/>
<proteinExistence type="predicted"/>
<keyword evidence="4" id="KW-0540">Nuclease</keyword>
<keyword evidence="4" id="KW-0378">Hydrolase</keyword>
<evidence type="ECO:0000313" key="4">
    <source>
        <dbReference type="EMBL" id="KAB7132509.1"/>
    </source>
</evidence>
<evidence type="ECO:0000313" key="6">
    <source>
        <dbReference type="Proteomes" id="UP000478746"/>
    </source>
</evidence>
<protein>
    <submittedName>
        <fullName evidence="4">HNH endonuclease</fullName>
    </submittedName>
</protein>
<dbReference type="Pfam" id="PF01844">
    <property type="entry name" value="HNH"/>
    <property type="match status" value="1"/>
</dbReference>
<keyword evidence="4" id="KW-0255">Endonuclease</keyword>
<evidence type="ECO:0000259" key="2">
    <source>
        <dbReference type="SMART" id="SM00507"/>
    </source>
</evidence>
<dbReference type="Proteomes" id="UP000461165">
    <property type="component" value="Unassembled WGS sequence"/>
</dbReference>
<dbReference type="Proteomes" id="UP000478746">
    <property type="component" value="Unassembled WGS sequence"/>
</dbReference>
<dbReference type="InterPro" id="IPR002711">
    <property type="entry name" value="HNH"/>
</dbReference>
<evidence type="ECO:0000313" key="5">
    <source>
        <dbReference type="Proteomes" id="UP000461165"/>
    </source>
</evidence>
<evidence type="ECO:0000256" key="1">
    <source>
        <dbReference type="SAM" id="MobiDB-lite"/>
    </source>
</evidence>
<evidence type="ECO:0000313" key="3">
    <source>
        <dbReference type="EMBL" id="KAB6836437.1"/>
    </source>
</evidence>
<dbReference type="GO" id="GO:0008270">
    <property type="term" value="F:zinc ion binding"/>
    <property type="evidence" value="ECO:0007669"/>
    <property type="project" value="InterPro"/>
</dbReference>
<organism evidence="4 5">
    <name type="scientific">Bifidobacterium longum</name>
    <dbReference type="NCBI Taxonomy" id="216816"/>
    <lineage>
        <taxon>Bacteria</taxon>
        <taxon>Bacillati</taxon>
        <taxon>Actinomycetota</taxon>
        <taxon>Actinomycetes</taxon>
        <taxon>Bifidobacteriales</taxon>
        <taxon>Bifidobacteriaceae</taxon>
        <taxon>Bifidobacterium</taxon>
    </lineage>
</organism>
<dbReference type="Gene3D" id="1.10.30.50">
    <property type="match status" value="1"/>
</dbReference>
<gene>
    <name evidence="4" type="ORF">GBC97_10310</name>
    <name evidence="3" type="ORF">GBK08_10410</name>
</gene>
<dbReference type="GO" id="GO:0004519">
    <property type="term" value="F:endonuclease activity"/>
    <property type="evidence" value="ECO:0007669"/>
    <property type="project" value="UniProtKB-KW"/>
</dbReference>
<dbReference type="EMBL" id="WEAY01000026">
    <property type="protein sequence ID" value="KAB6836437.1"/>
    <property type="molecule type" value="Genomic_DNA"/>
</dbReference>
<dbReference type="SMART" id="SM00507">
    <property type="entry name" value="HNHc"/>
    <property type="match status" value="1"/>
</dbReference>
<dbReference type="EMBL" id="WDVF01000026">
    <property type="protein sequence ID" value="KAB7132509.1"/>
    <property type="molecule type" value="Genomic_DNA"/>
</dbReference>
<dbReference type="RefSeq" id="WP_077424013.1">
    <property type="nucleotide sequence ID" value="NZ_CP176639.1"/>
</dbReference>
<feature type="region of interest" description="Disordered" evidence="1">
    <location>
        <begin position="90"/>
        <end position="111"/>
    </location>
</feature>
<feature type="domain" description="HNH nuclease" evidence="2">
    <location>
        <begin position="17"/>
        <end position="81"/>
    </location>
</feature>
<dbReference type="InterPro" id="IPR003615">
    <property type="entry name" value="HNH_nuc"/>
</dbReference>
<comment type="caution">
    <text evidence="4">The sequence shown here is derived from an EMBL/GenBank/DDBJ whole genome shotgun (WGS) entry which is preliminary data.</text>
</comment>